<proteinExistence type="predicted"/>
<evidence type="ECO:0000313" key="2">
    <source>
        <dbReference type="Proteomes" id="UP001227268"/>
    </source>
</evidence>
<organism evidence="1 2">
    <name type="scientific">Naganishia friedmannii</name>
    <dbReference type="NCBI Taxonomy" id="89922"/>
    <lineage>
        <taxon>Eukaryota</taxon>
        <taxon>Fungi</taxon>
        <taxon>Dikarya</taxon>
        <taxon>Basidiomycota</taxon>
        <taxon>Agaricomycotina</taxon>
        <taxon>Tremellomycetes</taxon>
        <taxon>Filobasidiales</taxon>
        <taxon>Filobasidiaceae</taxon>
        <taxon>Naganishia</taxon>
    </lineage>
</organism>
<name>A0ACC2VG89_9TREE</name>
<dbReference type="Proteomes" id="UP001227268">
    <property type="component" value="Unassembled WGS sequence"/>
</dbReference>
<sequence length="178" mass="19551">MNMELPASPAPPSPIAPIEPGPHEPNAVFASNRAQPLLEEASSSTHVSKQDLERAILIECTELYVLVVEGDWRGLASLGLAMDLKVIERTHDPRFDPEIKEIAQKGVKHLHRTHRARITQNISAAYTTIPASLLGKYLGFPEIEQEALQRCTKPTSTHLGFNDLNYLTASALALDTPL</sequence>
<dbReference type="EMBL" id="JASBWT010000015">
    <property type="protein sequence ID" value="KAJ9098106.1"/>
    <property type="molecule type" value="Genomic_DNA"/>
</dbReference>
<protein>
    <submittedName>
        <fullName evidence="1">Uncharacterized protein</fullName>
    </submittedName>
</protein>
<gene>
    <name evidence="1" type="ORF">QFC21_004435</name>
</gene>
<comment type="caution">
    <text evidence="1">The sequence shown here is derived from an EMBL/GenBank/DDBJ whole genome shotgun (WGS) entry which is preliminary data.</text>
</comment>
<keyword evidence="2" id="KW-1185">Reference proteome</keyword>
<reference evidence="1" key="1">
    <citation type="submission" date="2023-04" db="EMBL/GenBank/DDBJ databases">
        <title>Draft Genome sequencing of Naganishia species isolated from polar environments using Oxford Nanopore Technology.</title>
        <authorList>
            <person name="Leo P."/>
            <person name="Venkateswaran K."/>
        </authorList>
    </citation>
    <scope>NUCLEOTIDE SEQUENCE</scope>
    <source>
        <strain evidence="1">MNA-CCFEE 5423</strain>
    </source>
</reference>
<evidence type="ECO:0000313" key="1">
    <source>
        <dbReference type="EMBL" id="KAJ9098106.1"/>
    </source>
</evidence>
<accession>A0ACC2VG89</accession>